<dbReference type="InterPro" id="IPR027409">
    <property type="entry name" value="GroEL-like_apical_dom_sf"/>
</dbReference>
<dbReference type="Gene3D" id="3.30.260.10">
    <property type="entry name" value="TCP-1-like chaperonin intermediate domain"/>
    <property type="match status" value="2"/>
</dbReference>
<dbReference type="InterPro" id="IPR027410">
    <property type="entry name" value="TCP-1-like_intermed_sf"/>
</dbReference>
<dbReference type="Pfam" id="PF00118">
    <property type="entry name" value="Cpn60_TCP1"/>
    <property type="match status" value="2"/>
</dbReference>
<dbReference type="InterPro" id="IPR001844">
    <property type="entry name" value="Cpn60/GroEL"/>
</dbReference>
<dbReference type="InterPro" id="IPR002423">
    <property type="entry name" value="Cpn60/GroEL/TCP-1"/>
</dbReference>
<reference evidence="6 7" key="1">
    <citation type="journal article" date="2018" name="PLoS Genet.">
        <title>Population sequencing reveals clonal diversity and ancestral inbreeding in the grapevine cultivar Chardonnay.</title>
        <authorList>
            <person name="Roach M.J."/>
            <person name="Johnson D.L."/>
            <person name="Bohlmann J."/>
            <person name="van Vuuren H.J."/>
            <person name="Jones S.J."/>
            <person name="Pretorius I.S."/>
            <person name="Schmidt S.A."/>
            <person name="Borneman A.R."/>
        </authorList>
    </citation>
    <scope>NUCLEOTIDE SEQUENCE [LARGE SCALE GENOMIC DNA]</scope>
    <source>
        <strain evidence="7">cv. Chardonnay</strain>
        <tissue evidence="6">Leaf</tissue>
    </source>
</reference>
<evidence type="ECO:0000313" key="7">
    <source>
        <dbReference type="Proteomes" id="UP000288805"/>
    </source>
</evidence>
<keyword evidence="4" id="KW-0067">ATP-binding</keyword>
<evidence type="ECO:0000256" key="1">
    <source>
        <dbReference type="ARBA" id="ARBA00006607"/>
    </source>
</evidence>
<name>A0A438GKU7_VITVI</name>
<gene>
    <name evidence="6" type="primary">RUBB_1</name>
    <name evidence="6" type="ORF">CK203_049228</name>
</gene>
<dbReference type="GO" id="GO:0140662">
    <property type="term" value="F:ATP-dependent protein folding chaperone"/>
    <property type="evidence" value="ECO:0007669"/>
    <property type="project" value="InterPro"/>
</dbReference>
<dbReference type="SUPFAM" id="SSF52029">
    <property type="entry name" value="GroEL apical domain-like"/>
    <property type="match status" value="1"/>
</dbReference>
<dbReference type="Gene3D" id="3.50.7.10">
    <property type="entry name" value="GroEL"/>
    <property type="match status" value="2"/>
</dbReference>
<organism evidence="6 7">
    <name type="scientific">Vitis vinifera</name>
    <name type="common">Grape</name>
    <dbReference type="NCBI Taxonomy" id="29760"/>
    <lineage>
        <taxon>Eukaryota</taxon>
        <taxon>Viridiplantae</taxon>
        <taxon>Streptophyta</taxon>
        <taxon>Embryophyta</taxon>
        <taxon>Tracheophyta</taxon>
        <taxon>Spermatophyta</taxon>
        <taxon>Magnoliopsida</taxon>
        <taxon>eudicotyledons</taxon>
        <taxon>Gunneridae</taxon>
        <taxon>Pentapetalae</taxon>
        <taxon>rosids</taxon>
        <taxon>Vitales</taxon>
        <taxon>Vitaceae</taxon>
        <taxon>Viteae</taxon>
        <taxon>Vitis</taxon>
    </lineage>
</organism>
<dbReference type="GO" id="GO:0005524">
    <property type="term" value="F:ATP binding"/>
    <property type="evidence" value="ECO:0007669"/>
    <property type="project" value="UniProtKB-KW"/>
</dbReference>
<dbReference type="FunFam" id="3.50.7.10:FF:000028">
    <property type="entry name" value="Chaperonin 60 subunit beta 2 chloroplastic"/>
    <property type="match status" value="1"/>
</dbReference>
<evidence type="ECO:0000256" key="5">
    <source>
        <dbReference type="ARBA" id="ARBA00023186"/>
    </source>
</evidence>
<dbReference type="PRINTS" id="PR00304">
    <property type="entry name" value="TCOMPLEXTCP1"/>
</dbReference>
<dbReference type="SUPFAM" id="SSF48592">
    <property type="entry name" value="GroEL equatorial domain-like"/>
    <property type="match status" value="1"/>
</dbReference>
<proteinExistence type="inferred from homology"/>
<comment type="similarity">
    <text evidence="1">Belongs to the chaperonin (HSP60) family.</text>
</comment>
<evidence type="ECO:0000256" key="3">
    <source>
        <dbReference type="ARBA" id="ARBA00022741"/>
    </source>
</evidence>
<keyword evidence="5" id="KW-0143">Chaperone</keyword>
<comment type="similarity">
    <text evidence="2">Belongs to the TCP-1 chaperonin family.</text>
</comment>
<dbReference type="InterPro" id="IPR018370">
    <property type="entry name" value="Chaperonin_Cpn60_CS"/>
</dbReference>
<dbReference type="PROSITE" id="PS00296">
    <property type="entry name" value="CHAPERONINS_CPN60"/>
    <property type="match status" value="1"/>
</dbReference>
<dbReference type="InterPro" id="IPR017998">
    <property type="entry name" value="Chaperone_TCP-1"/>
</dbReference>
<evidence type="ECO:0000256" key="2">
    <source>
        <dbReference type="ARBA" id="ARBA00008020"/>
    </source>
</evidence>
<dbReference type="GO" id="GO:0042026">
    <property type="term" value="P:protein refolding"/>
    <property type="evidence" value="ECO:0007669"/>
    <property type="project" value="InterPro"/>
</dbReference>
<accession>A0A438GKU7</accession>
<dbReference type="AlphaFoldDB" id="A0A438GKU7"/>
<evidence type="ECO:0000313" key="6">
    <source>
        <dbReference type="EMBL" id="RVW72794.1"/>
    </source>
</evidence>
<dbReference type="CDD" id="cd03344">
    <property type="entry name" value="GroEL"/>
    <property type="match status" value="1"/>
</dbReference>
<dbReference type="EMBL" id="QGNW01000406">
    <property type="protein sequence ID" value="RVW72794.1"/>
    <property type="molecule type" value="Genomic_DNA"/>
</dbReference>
<dbReference type="PANTHER" id="PTHR45633">
    <property type="entry name" value="60 KDA HEAT SHOCK PROTEIN, MITOCHONDRIAL"/>
    <property type="match status" value="1"/>
</dbReference>
<keyword evidence="3" id="KW-0547">Nucleotide-binding</keyword>
<dbReference type="Proteomes" id="UP000288805">
    <property type="component" value="Unassembled WGS sequence"/>
</dbReference>
<dbReference type="InterPro" id="IPR027413">
    <property type="entry name" value="GROEL-like_equatorial_sf"/>
</dbReference>
<sequence>MASSFATMSSIGYFTSSSSHTMDKKFLGSSRRLSSFASISANSFEGRKQSMVLQKRCSSKVRAMAKELYFNKDGSAIKKLQTGVNKLADLVGVTLGPKGRNVVLESKYGSPKIVNDGVTVAREVELEDPVENIGARLVRQAASKTNDLAGDGTTTSVVLAQGLITEGVKVVAAGANPVQITRGIENTTKALVAELKLMSKEVEDSELADVAAVSAGNNYEVGYMIAEAMGMQFDRGYISPYFVTDSEKMAVEYENCKGALKIAALKAPGFGERKSQYLDDIAILTGGTVIREEVGLSLDKAEKEVLGHAAKVVLTKDTTTIVGDGSTQEAVNKRVAQIRNLVEAADQNYEKEKLNERIAKLSGGVAVIQVGAQTETELKEKKLRVEDALNATKAAVEEGIVVGGGCTLLRLAAKVDAIKDTLDNDEQKALSYPMKLIAKNAGVNGSVVIEKVLSSDNPKYGYNAATGKYEDLMAAGIIDPTKVVRCCLEHAASVARTFLTSDAVVVDIKEPEPIPAGNPMDNSVMDTELLHHVMANDDCSLLLHHIRFSSSSASLTNSPACACRLMDHYPDDIT</sequence>
<evidence type="ECO:0000256" key="4">
    <source>
        <dbReference type="ARBA" id="ARBA00022840"/>
    </source>
</evidence>
<dbReference type="Gene3D" id="1.10.560.10">
    <property type="entry name" value="GroEL-like equatorial domain"/>
    <property type="match status" value="2"/>
</dbReference>
<comment type="caution">
    <text evidence="6">The sequence shown here is derived from an EMBL/GenBank/DDBJ whole genome shotgun (WGS) entry which is preliminary data.</text>
</comment>
<protein>
    <submittedName>
        <fullName evidence="6">RuBisCO large subunit-binding protein subunit beta, chloroplastic</fullName>
    </submittedName>
</protein>